<keyword evidence="2 4" id="KW-0808">Transferase</keyword>
<gene>
    <name evidence="4" type="ORF">LP52_13275</name>
</gene>
<dbReference type="SUPFAM" id="SSF53335">
    <property type="entry name" value="S-adenosyl-L-methionine-dependent methyltransferases"/>
    <property type="match status" value="1"/>
</dbReference>
<sequence>MAVQRWDSRLYDDRHSYVTRNGQDLVGELAPRPGERILDAGCGTGELAAALADAGAEVVGVDSSPEMIDRARERFPHLDLRLADLRELDFDAGFDAVLSNAVLHWIPDAPAAAASMAAALRPGGRLVAELGGAGNITAIRGAAQGLRAELDLPRAEEAWYFPGIDEYSAVLDGAGLKVTGAWLFDRPTRLEGDDGLAAWLRMFGAPLLAGAPAPDAFVTLLTDRLRPVLHHTGGWWADYVRLRVSATKPEG</sequence>
<dbReference type="Gene3D" id="3.40.50.150">
    <property type="entry name" value="Vaccinia Virus protein VP39"/>
    <property type="match status" value="1"/>
</dbReference>
<dbReference type="Pfam" id="PF13649">
    <property type="entry name" value="Methyltransf_25"/>
    <property type="match status" value="1"/>
</dbReference>
<reference evidence="5" key="1">
    <citation type="journal article" date="2015" name="Chem. Biol.">
        <title>Structure, bioactivity, and resistance mechanism of streptomonomicin, an unusual lasso Peptide from an understudied halophilic actinomycete.</title>
        <authorList>
            <person name="Metelev M."/>
            <person name="Tietz J.I."/>
            <person name="Melby J.O."/>
            <person name="Blair P.M."/>
            <person name="Zhu L."/>
            <person name="Livnat I."/>
            <person name="Severinov K."/>
            <person name="Mitchell D.A."/>
        </authorList>
    </citation>
    <scope>NUCLEOTIDE SEQUENCE [LARGE SCALE GENOMIC DNA]</scope>
    <source>
        <strain evidence="5">YIM 90003</strain>
    </source>
</reference>
<dbReference type="Proteomes" id="UP000031675">
    <property type="component" value="Unassembled WGS sequence"/>
</dbReference>
<dbReference type="RefSeq" id="WP_040273733.1">
    <property type="nucleotide sequence ID" value="NZ_JROO01000026.1"/>
</dbReference>
<organism evidence="4 5">
    <name type="scientific">Streptomonospora alba</name>
    <dbReference type="NCBI Taxonomy" id="183763"/>
    <lineage>
        <taxon>Bacteria</taxon>
        <taxon>Bacillati</taxon>
        <taxon>Actinomycetota</taxon>
        <taxon>Actinomycetes</taxon>
        <taxon>Streptosporangiales</taxon>
        <taxon>Nocardiopsidaceae</taxon>
        <taxon>Streptomonospora</taxon>
    </lineage>
</organism>
<dbReference type="AlphaFoldDB" id="A0A0C2FGJ7"/>
<evidence type="ECO:0000313" key="4">
    <source>
        <dbReference type="EMBL" id="KIH98404.1"/>
    </source>
</evidence>
<feature type="domain" description="Methyltransferase" evidence="3">
    <location>
        <begin position="37"/>
        <end position="124"/>
    </location>
</feature>
<evidence type="ECO:0000259" key="3">
    <source>
        <dbReference type="Pfam" id="PF13649"/>
    </source>
</evidence>
<name>A0A0C2FGJ7_9ACTN</name>
<dbReference type="InterPro" id="IPR041698">
    <property type="entry name" value="Methyltransf_25"/>
</dbReference>
<dbReference type="GO" id="GO:0032259">
    <property type="term" value="P:methylation"/>
    <property type="evidence" value="ECO:0007669"/>
    <property type="project" value="UniProtKB-KW"/>
</dbReference>
<evidence type="ECO:0000256" key="1">
    <source>
        <dbReference type="ARBA" id="ARBA00022603"/>
    </source>
</evidence>
<dbReference type="CDD" id="cd02440">
    <property type="entry name" value="AdoMet_MTases"/>
    <property type="match status" value="1"/>
</dbReference>
<dbReference type="InterPro" id="IPR029063">
    <property type="entry name" value="SAM-dependent_MTases_sf"/>
</dbReference>
<dbReference type="STRING" id="183763.LP52_13275"/>
<protein>
    <submittedName>
        <fullName evidence="4">Methyltransferase type 11</fullName>
    </submittedName>
</protein>
<evidence type="ECO:0000256" key="2">
    <source>
        <dbReference type="ARBA" id="ARBA00022679"/>
    </source>
</evidence>
<dbReference type="PANTHER" id="PTHR43861:SF1">
    <property type="entry name" value="TRANS-ACONITATE 2-METHYLTRANSFERASE"/>
    <property type="match status" value="1"/>
</dbReference>
<dbReference type="EMBL" id="JROO01000026">
    <property type="protein sequence ID" value="KIH98404.1"/>
    <property type="molecule type" value="Genomic_DNA"/>
</dbReference>
<evidence type="ECO:0000313" key="5">
    <source>
        <dbReference type="Proteomes" id="UP000031675"/>
    </source>
</evidence>
<proteinExistence type="predicted"/>
<comment type="caution">
    <text evidence="4">The sequence shown here is derived from an EMBL/GenBank/DDBJ whole genome shotgun (WGS) entry which is preliminary data.</text>
</comment>
<dbReference type="PANTHER" id="PTHR43861">
    <property type="entry name" value="TRANS-ACONITATE 2-METHYLTRANSFERASE-RELATED"/>
    <property type="match status" value="1"/>
</dbReference>
<keyword evidence="5" id="KW-1185">Reference proteome</keyword>
<dbReference type="OrthoDB" id="9795085at2"/>
<keyword evidence="1 4" id="KW-0489">Methyltransferase</keyword>
<dbReference type="GO" id="GO:0008168">
    <property type="term" value="F:methyltransferase activity"/>
    <property type="evidence" value="ECO:0007669"/>
    <property type="project" value="UniProtKB-KW"/>
</dbReference>
<accession>A0A0C2FGJ7</accession>